<evidence type="ECO:0000259" key="13">
    <source>
        <dbReference type="Pfam" id="PF02931"/>
    </source>
</evidence>
<feature type="transmembrane region" description="Helical" evidence="11">
    <location>
        <begin position="405"/>
        <end position="426"/>
    </location>
</feature>
<keyword evidence="4" id="KW-1003">Cell membrane</keyword>
<comment type="caution">
    <text evidence="15">The sequence shown here is derived from an EMBL/GenBank/DDBJ whole genome shotgun (WGS) entry which is preliminary data.</text>
</comment>
<evidence type="ECO:0000259" key="14">
    <source>
        <dbReference type="Pfam" id="PF02932"/>
    </source>
</evidence>
<dbReference type="InterPro" id="IPR018000">
    <property type="entry name" value="Neurotransmitter_ion_chnl_CS"/>
</dbReference>
<reference evidence="15 16" key="1">
    <citation type="submission" date="2024-10" db="EMBL/GenBank/DDBJ databases">
        <authorList>
            <person name="Kim D."/>
        </authorList>
    </citation>
    <scope>NUCLEOTIDE SEQUENCE [LARGE SCALE GENOMIC DNA]</scope>
    <source>
        <strain evidence="15">BH-2024</strain>
    </source>
</reference>
<dbReference type="CDD" id="cd18990">
    <property type="entry name" value="LGIC_ECD_GABAAR"/>
    <property type="match status" value="1"/>
</dbReference>
<dbReference type="InterPro" id="IPR036719">
    <property type="entry name" value="Neuro-gated_channel_TM_sf"/>
</dbReference>
<feature type="transmembrane region" description="Helical" evidence="11">
    <location>
        <begin position="93"/>
        <end position="114"/>
    </location>
</feature>
<dbReference type="InterPro" id="IPR038050">
    <property type="entry name" value="Neuro_actylchol_rec"/>
</dbReference>
<dbReference type="SUPFAM" id="SSF63712">
    <property type="entry name" value="Nicotinic receptor ligand binding domain-like"/>
    <property type="match status" value="1"/>
</dbReference>
<feature type="compositionally biased region" description="Basic and acidic residues" evidence="12">
    <location>
        <begin position="15"/>
        <end position="24"/>
    </location>
</feature>
<dbReference type="GO" id="GO:0005230">
    <property type="term" value="F:extracellular ligand-gated monoatomic ion channel activity"/>
    <property type="evidence" value="ECO:0007669"/>
    <property type="project" value="UniProtKB-ARBA"/>
</dbReference>
<dbReference type="InterPro" id="IPR006202">
    <property type="entry name" value="Neur_chan_lig-bd"/>
</dbReference>
<feature type="compositionally biased region" description="Basic and acidic residues" evidence="12">
    <location>
        <begin position="32"/>
        <end position="51"/>
    </location>
</feature>
<dbReference type="Gene3D" id="2.70.170.10">
    <property type="entry name" value="Neurotransmitter-gated ion-channel ligand-binding domain"/>
    <property type="match status" value="1"/>
</dbReference>
<dbReference type="PRINTS" id="PR00253">
    <property type="entry name" value="GABAARECEPTR"/>
</dbReference>
<evidence type="ECO:0000256" key="10">
    <source>
        <dbReference type="ARBA" id="ARBA00023303"/>
    </source>
</evidence>
<dbReference type="FunFam" id="1.20.58.390:FF:000061">
    <property type="entry name" value="Ligand-Gated ion Channel"/>
    <property type="match status" value="1"/>
</dbReference>
<evidence type="ECO:0000256" key="11">
    <source>
        <dbReference type="RuleBase" id="RU000687"/>
    </source>
</evidence>
<evidence type="ECO:0000256" key="1">
    <source>
        <dbReference type="ARBA" id="ARBA00004141"/>
    </source>
</evidence>
<feature type="transmembrane region" description="Helical" evidence="11">
    <location>
        <begin position="466"/>
        <end position="489"/>
    </location>
</feature>
<dbReference type="EMBL" id="JBICBT010000207">
    <property type="protein sequence ID" value="KAL3120680.1"/>
    <property type="molecule type" value="Genomic_DNA"/>
</dbReference>
<feature type="transmembrane region" description="Helical" evidence="11">
    <location>
        <begin position="432"/>
        <end position="454"/>
    </location>
</feature>
<organism evidence="15 16">
    <name type="scientific">Heterodera trifolii</name>
    <dbReference type="NCBI Taxonomy" id="157864"/>
    <lineage>
        <taxon>Eukaryota</taxon>
        <taxon>Metazoa</taxon>
        <taxon>Ecdysozoa</taxon>
        <taxon>Nematoda</taxon>
        <taxon>Chromadorea</taxon>
        <taxon>Rhabditida</taxon>
        <taxon>Tylenchina</taxon>
        <taxon>Tylenchomorpha</taxon>
        <taxon>Tylenchoidea</taxon>
        <taxon>Heteroderidae</taxon>
        <taxon>Heteroderinae</taxon>
        <taxon>Heterodera</taxon>
    </lineage>
</organism>
<keyword evidence="10 11" id="KW-0407">Ion channel</keyword>
<accession>A0ABD2LZK1</accession>
<evidence type="ECO:0000256" key="6">
    <source>
        <dbReference type="ARBA" id="ARBA00022729"/>
    </source>
</evidence>
<evidence type="ECO:0000256" key="5">
    <source>
        <dbReference type="ARBA" id="ARBA00022692"/>
    </source>
</evidence>
<keyword evidence="6" id="KW-0732">Signal</keyword>
<evidence type="ECO:0000313" key="15">
    <source>
        <dbReference type="EMBL" id="KAL3120680.1"/>
    </source>
</evidence>
<evidence type="ECO:0000256" key="2">
    <source>
        <dbReference type="ARBA" id="ARBA00004236"/>
    </source>
</evidence>
<evidence type="ECO:0000256" key="4">
    <source>
        <dbReference type="ARBA" id="ARBA00022475"/>
    </source>
</evidence>
<keyword evidence="7 11" id="KW-1133">Transmembrane helix</keyword>
<comment type="subcellular location">
    <subcellularLocation>
        <location evidence="2">Cell membrane</location>
    </subcellularLocation>
    <subcellularLocation>
        <location evidence="1">Membrane</location>
        <topology evidence="1">Multi-pass membrane protein</topology>
    </subcellularLocation>
</comment>
<keyword evidence="16" id="KW-1185">Reference proteome</keyword>
<evidence type="ECO:0000256" key="3">
    <source>
        <dbReference type="ARBA" id="ARBA00022448"/>
    </source>
</evidence>
<evidence type="ECO:0000313" key="16">
    <source>
        <dbReference type="Proteomes" id="UP001620626"/>
    </source>
</evidence>
<dbReference type="AlphaFoldDB" id="A0ABD2LZK1"/>
<feature type="region of interest" description="Disordered" evidence="12">
    <location>
        <begin position="1"/>
        <end position="70"/>
    </location>
</feature>
<keyword evidence="8 11" id="KW-0406">Ion transport</keyword>
<feature type="domain" description="Neurotransmitter-gated ion-channel transmembrane" evidence="14">
    <location>
        <begin position="413"/>
        <end position="492"/>
    </location>
</feature>
<dbReference type="InterPro" id="IPR036734">
    <property type="entry name" value="Neur_chan_lig-bd_sf"/>
</dbReference>
<dbReference type="Gene3D" id="1.20.58.390">
    <property type="entry name" value="Neurotransmitter-gated ion-channel transmembrane domain"/>
    <property type="match status" value="1"/>
</dbReference>
<keyword evidence="5 11" id="KW-0812">Transmembrane</keyword>
<comment type="similarity">
    <text evidence="11">Belongs to the ligand-gated ion channel (TC 1.A.9) family.</text>
</comment>
<feature type="transmembrane region" description="Helical" evidence="11">
    <location>
        <begin position="528"/>
        <end position="547"/>
    </location>
</feature>
<dbReference type="PANTHER" id="PTHR18945">
    <property type="entry name" value="NEUROTRANSMITTER GATED ION CHANNEL"/>
    <property type="match status" value="1"/>
</dbReference>
<proteinExistence type="inferred from homology"/>
<evidence type="ECO:0000256" key="12">
    <source>
        <dbReference type="SAM" id="MobiDB-lite"/>
    </source>
</evidence>
<dbReference type="PROSITE" id="PS00236">
    <property type="entry name" value="NEUROTR_ION_CHANNEL"/>
    <property type="match status" value="1"/>
</dbReference>
<evidence type="ECO:0000256" key="9">
    <source>
        <dbReference type="ARBA" id="ARBA00023136"/>
    </source>
</evidence>
<dbReference type="SUPFAM" id="SSF90112">
    <property type="entry name" value="Neurotransmitter-gated ion-channel transmembrane pore"/>
    <property type="match status" value="1"/>
</dbReference>
<dbReference type="CDD" id="cd19049">
    <property type="entry name" value="LGIC_TM_anion"/>
    <property type="match status" value="1"/>
</dbReference>
<dbReference type="Pfam" id="PF02931">
    <property type="entry name" value="Neur_chan_LBD"/>
    <property type="match status" value="1"/>
</dbReference>
<sequence length="553" mass="64224">MAKFASLLVTNSETAEAKGKGKEKEKKRKKREKEEEKHWDKEEKQRKDLGHANRLRQCRPNQSSSPPSRPCPICCPSAAAAFSALRAEFVAPFPFAVVIPLSLPLFLCSFFFLFPAISAQFVPLRAALSSSKAFPSVVEESFRRPITKRLKKRLQTTTTQRALTMPTTEFTRTPSTYSTIVPSYATFPDYCANDTDVIDHILYDTTVHYNVYKLPADPVSVRIELWIQEVTSVSELTQDFEIDLYVNEFWEDPGLSYDYLRPCKGNLTFGHTFLRTIWAPNTCFINSKSAKMHESPFRNVFLMIFPNGSIWSCWRIKATGPCKMDLHKFPMDSISCWLTFESYNYNNNEVRMRWNQPTPLLKFKEINLPDFYMVNHTLSIRQANYSAGFWDELTVQFHFQRRYGWYLLQGFYPTFLFMFISWIPFYLGPKAIPARTMIGVNALLAMIFQFGAIIRNLPRVNYVKAIDWWILCGMTFIFASLVELAAIGFKMRNEGRTTLRMKNLSKRGGRRKTDAFVTCEKLDYFSRIAFPAIYTLFNVVYWTYYMFIAKSTT</sequence>
<dbReference type="PRINTS" id="PR00252">
    <property type="entry name" value="NRIONCHANNEL"/>
</dbReference>
<feature type="domain" description="Neurotransmitter-gated ion-channel ligand-binding" evidence="13">
    <location>
        <begin position="201"/>
        <end position="403"/>
    </location>
</feature>
<dbReference type="InterPro" id="IPR006029">
    <property type="entry name" value="Neurotrans-gated_channel_TM"/>
</dbReference>
<dbReference type="GO" id="GO:0005886">
    <property type="term" value="C:plasma membrane"/>
    <property type="evidence" value="ECO:0007669"/>
    <property type="project" value="UniProtKB-SubCell"/>
</dbReference>
<evidence type="ECO:0000256" key="7">
    <source>
        <dbReference type="ARBA" id="ARBA00022989"/>
    </source>
</evidence>
<dbReference type="InterPro" id="IPR006201">
    <property type="entry name" value="Neur_channel"/>
</dbReference>
<dbReference type="Pfam" id="PF02932">
    <property type="entry name" value="Neur_chan_memb"/>
    <property type="match status" value="1"/>
</dbReference>
<name>A0ABD2LZK1_9BILA</name>
<evidence type="ECO:0000256" key="8">
    <source>
        <dbReference type="ARBA" id="ARBA00023065"/>
    </source>
</evidence>
<gene>
    <name evidence="15" type="ORF">niasHT_007972</name>
</gene>
<protein>
    <submittedName>
        <fullName evidence="15">Uncharacterized protein</fullName>
    </submittedName>
</protein>
<dbReference type="Proteomes" id="UP001620626">
    <property type="component" value="Unassembled WGS sequence"/>
</dbReference>
<keyword evidence="9 11" id="KW-0472">Membrane</keyword>
<keyword evidence="3 11" id="KW-0813">Transport</keyword>
<dbReference type="InterPro" id="IPR006028">
    <property type="entry name" value="GABAA/Glycine_rcpt"/>
</dbReference>